<gene>
    <name evidence="2" type="ORF">KMZ29_01280</name>
</gene>
<feature type="signal peptide" evidence="1">
    <location>
        <begin position="1"/>
        <end position="19"/>
    </location>
</feature>
<feature type="chain" id="PRO_5037409687" description="EGF-like domain-containing protein" evidence="1">
    <location>
        <begin position="20"/>
        <end position="449"/>
    </location>
</feature>
<dbReference type="EMBL" id="CP076134">
    <property type="protein sequence ID" value="QWG13413.1"/>
    <property type="molecule type" value="Genomic_DNA"/>
</dbReference>
<accession>A0A975NE27</accession>
<reference evidence="2" key="1">
    <citation type="submission" date="2021-06" db="EMBL/GenBank/DDBJ databases">
        <title>Bradyrhizobium sp. S2-20-1 Genome sequencing.</title>
        <authorList>
            <person name="Jin L."/>
        </authorList>
    </citation>
    <scope>NUCLEOTIDE SEQUENCE</scope>
    <source>
        <strain evidence="2">S2-20-1</strain>
    </source>
</reference>
<keyword evidence="1" id="KW-0732">Signal</keyword>
<organism evidence="2 3">
    <name type="scientific">Bradyrhizobium sediminis</name>
    <dbReference type="NCBI Taxonomy" id="2840469"/>
    <lineage>
        <taxon>Bacteria</taxon>
        <taxon>Pseudomonadati</taxon>
        <taxon>Pseudomonadota</taxon>
        <taxon>Alphaproteobacteria</taxon>
        <taxon>Hyphomicrobiales</taxon>
        <taxon>Nitrobacteraceae</taxon>
        <taxon>Bradyrhizobium</taxon>
    </lineage>
</organism>
<evidence type="ECO:0008006" key="4">
    <source>
        <dbReference type="Google" id="ProtNLM"/>
    </source>
</evidence>
<dbReference type="AlphaFoldDB" id="A0A975NE27"/>
<protein>
    <recommendedName>
        <fullName evidence="4">EGF-like domain-containing protein</fullName>
    </recommendedName>
</protein>
<evidence type="ECO:0000256" key="1">
    <source>
        <dbReference type="SAM" id="SignalP"/>
    </source>
</evidence>
<dbReference type="Proteomes" id="UP000680839">
    <property type="component" value="Chromosome"/>
</dbReference>
<name>A0A975NE27_9BRAD</name>
<dbReference type="RefSeq" id="WP_215622132.1">
    <property type="nucleotide sequence ID" value="NZ_CP076134.1"/>
</dbReference>
<evidence type="ECO:0000313" key="2">
    <source>
        <dbReference type="EMBL" id="QWG13413.1"/>
    </source>
</evidence>
<sequence>MAAFVALCLGFAPATPARADASIDACFNAVADAAKAGIDQAKLGPEFVANGCAQWVNPATAELFAAVVGIVTALEAAGAFKGGDCKDFIKTKIAAALVSALAGSIGGNSPLSLIVNALPDSAKAKIEQLANNISSAGSEAAANAAAEQAYDLLANIPVIGQAISMLPCACIVADAAIKTGNDLAKAASETGDCGKFALQCVGNPLKCAQSLFESGWDALQDLGSWVWNTVGGLLKDIWCDGPGQVCNWIGLKSVCGCEGDPPPPVQVDCVGGAALGGDVRDLGNGVKISVSSNEFCSCPATMAWQQHSNGAWTCNCPNPGEVQVAKGICQCPEGKGLLDGSCQACPGPLVLKYGACTCSVEGQHINKILGNFSCSCPDGQGTAGNKCAPACTDVSKTLLADGTCCSPSQVSSCGVCCPSGWTPDPKSGSCIIAFTPKPGVKTFAPQKSR</sequence>
<evidence type="ECO:0000313" key="3">
    <source>
        <dbReference type="Proteomes" id="UP000680839"/>
    </source>
</evidence>
<proteinExistence type="predicted"/>